<evidence type="ECO:0000256" key="18">
    <source>
        <dbReference type="ARBA" id="ARBA00023319"/>
    </source>
</evidence>
<evidence type="ECO:0000256" key="16">
    <source>
        <dbReference type="ARBA" id="ARBA00023170"/>
    </source>
</evidence>
<dbReference type="PANTHER" id="PTHR24416">
    <property type="entry name" value="TYROSINE-PROTEIN KINASE RECEPTOR"/>
    <property type="match status" value="1"/>
</dbReference>
<organism evidence="25">
    <name type="scientific">Bactrocera latifrons</name>
    <name type="common">Malaysian fruit fly</name>
    <name type="synonym">Chaetodacus latifrons</name>
    <dbReference type="NCBI Taxonomy" id="174628"/>
    <lineage>
        <taxon>Eukaryota</taxon>
        <taxon>Metazoa</taxon>
        <taxon>Ecdysozoa</taxon>
        <taxon>Arthropoda</taxon>
        <taxon>Hexapoda</taxon>
        <taxon>Insecta</taxon>
        <taxon>Pterygota</taxon>
        <taxon>Neoptera</taxon>
        <taxon>Endopterygota</taxon>
        <taxon>Diptera</taxon>
        <taxon>Brachycera</taxon>
        <taxon>Muscomorpha</taxon>
        <taxon>Tephritoidea</taxon>
        <taxon>Tephritidae</taxon>
        <taxon>Bactrocera</taxon>
        <taxon>Bactrocera</taxon>
    </lineage>
</organism>
<dbReference type="InterPro" id="IPR007110">
    <property type="entry name" value="Ig-like_dom"/>
</dbReference>
<evidence type="ECO:0000256" key="12">
    <source>
        <dbReference type="ARBA" id="ARBA00022989"/>
    </source>
</evidence>
<evidence type="ECO:0000256" key="5">
    <source>
        <dbReference type="ARBA" id="ARBA00022679"/>
    </source>
</evidence>
<dbReference type="InterPro" id="IPR020635">
    <property type="entry name" value="Tyr_kinase_cat_dom"/>
</dbReference>
<keyword evidence="13 22" id="KW-0472">Membrane</keyword>
<dbReference type="FunFam" id="1.10.510.10:FF:000983">
    <property type="entry name" value="Fibroblast growth factor receptor homolog 2"/>
    <property type="match status" value="1"/>
</dbReference>
<dbReference type="InterPro" id="IPR013098">
    <property type="entry name" value="Ig_I-set"/>
</dbReference>
<dbReference type="InterPro" id="IPR000719">
    <property type="entry name" value="Prot_kinase_dom"/>
</dbReference>
<dbReference type="GO" id="GO:0090130">
    <property type="term" value="P:tissue migration"/>
    <property type="evidence" value="ECO:0007669"/>
    <property type="project" value="UniProtKB-ARBA"/>
</dbReference>
<dbReference type="InterPro" id="IPR011009">
    <property type="entry name" value="Kinase-like_dom_sf"/>
</dbReference>
<feature type="domain" description="Protein kinase" evidence="23">
    <location>
        <begin position="516"/>
        <end position="794"/>
    </location>
</feature>
<protein>
    <recommendedName>
        <fullName evidence="2">receptor protein-tyrosine kinase</fullName>
        <ecNumber evidence="2">2.7.10.1</ecNumber>
    </recommendedName>
</protein>
<feature type="binding site" evidence="20">
    <location>
        <position position="543"/>
    </location>
    <ligand>
        <name>ATP</name>
        <dbReference type="ChEBI" id="CHEBI:30616"/>
    </ligand>
</feature>
<keyword evidence="9 20" id="KW-0547">Nucleotide-binding</keyword>
<dbReference type="InterPro" id="IPR013783">
    <property type="entry name" value="Ig-like_fold"/>
</dbReference>
<dbReference type="SUPFAM" id="SSF56112">
    <property type="entry name" value="Protein kinase-like (PK-like)"/>
    <property type="match status" value="1"/>
</dbReference>
<dbReference type="Pfam" id="PF07714">
    <property type="entry name" value="PK_Tyr_Ser-Thr"/>
    <property type="match status" value="1"/>
</dbReference>
<keyword evidence="10" id="KW-0418">Kinase</keyword>
<evidence type="ECO:0000256" key="21">
    <source>
        <dbReference type="SAM" id="MobiDB-lite"/>
    </source>
</evidence>
<gene>
    <name evidence="25" type="primary">htl_1</name>
    <name evidence="25" type="ORF">c1_g1_i1</name>
</gene>
<dbReference type="PROSITE" id="PS00107">
    <property type="entry name" value="PROTEIN_KINASE_ATP"/>
    <property type="match status" value="1"/>
</dbReference>
<evidence type="ECO:0000256" key="9">
    <source>
        <dbReference type="ARBA" id="ARBA00022741"/>
    </source>
</evidence>
<evidence type="ECO:0000256" key="1">
    <source>
        <dbReference type="ARBA" id="ARBA00004167"/>
    </source>
</evidence>
<dbReference type="Gene3D" id="3.30.200.20">
    <property type="entry name" value="Phosphorylase Kinase, domain 1"/>
    <property type="match status" value="1"/>
</dbReference>
<evidence type="ECO:0000256" key="10">
    <source>
        <dbReference type="ARBA" id="ARBA00022777"/>
    </source>
</evidence>
<reference evidence="25" key="1">
    <citation type="submission" date="2015-06" db="EMBL/GenBank/DDBJ databases">
        <authorList>
            <person name="Hoefler B.C."/>
            <person name="Straight P.D."/>
        </authorList>
    </citation>
    <scope>NUCLEOTIDE SEQUENCE</scope>
</reference>
<keyword evidence="5" id="KW-0808">Transferase</keyword>
<dbReference type="PROSITE" id="PS50835">
    <property type="entry name" value="IG_LIKE"/>
    <property type="match status" value="1"/>
</dbReference>
<evidence type="ECO:0000256" key="14">
    <source>
        <dbReference type="ARBA" id="ARBA00023137"/>
    </source>
</evidence>
<dbReference type="InterPro" id="IPR003598">
    <property type="entry name" value="Ig_sub2"/>
</dbReference>
<dbReference type="FunFam" id="3.30.200.20:FF:000651">
    <property type="entry name" value="Fibroblast growth factor receptor"/>
    <property type="match status" value="1"/>
</dbReference>
<comment type="subcellular location">
    <subcellularLocation>
        <location evidence="1">Membrane</location>
        <topology evidence="1">Single-pass membrane protein</topology>
    </subcellularLocation>
</comment>
<dbReference type="GO" id="GO:0022603">
    <property type="term" value="P:regulation of anatomical structure morphogenesis"/>
    <property type="evidence" value="ECO:0007669"/>
    <property type="project" value="UniProtKB-ARBA"/>
</dbReference>
<dbReference type="GO" id="GO:0048729">
    <property type="term" value="P:tissue morphogenesis"/>
    <property type="evidence" value="ECO:0007669"/>
    <property type="project" value="UniProtKB-ARBA"/>
</dbReference>
<keyword evidence="14" id="KW-0829">Tyrosine-protein kinase</keyword>
<dbReference type="AlphaFoldDB" id="A0A0K8UXB1"/>
<dbReference type="Gene3D" id="1.10.510.10">
    <property type="entry name" value="Transferase(Phosphotransferase) domain 1"/>
    <property type="match status" value="1"/>
</dbReference>
<keyword evidence="17" id="KW-0325">Glycoprotein</keyword>
<keyword evidence="4" id="KW-0597">Phosphoprotein</keyword>
<dbReference type="InterPro" id="IPR036179">
    <property type="entry name" value="Ig-like_dom_sf"/>
</dbReference>
<dbReference type="GO" id="GO:0005007">
    <property type="term" value="F:fibroblast growth factor receptor activity"/>
    <property type="evidence" value="ECO:0007669"/>
    <property type="project" value="UniProtKB-ARBA"/>
</dbReference>
<evidence type="ECO:0000256" key="17">
    <source>
        <dbReference type="ARBA" id="ARBA00023180"/>
    </source>
</evidence>
<dbReference type="GO" id="GO:0003006">
    <property type="term" value="P:developmental process involved in reproduction"/>
    <property type="evidence" value="ECO:0007669"/>
    <property type="project" value="UniProtKB-ARBA"/>
</dbReference>
<keyword evidence="6 22" id="KW-0812">Transmembrane</keyword>
<dbReference type="Gene3D" id="2.60.40.10">
    <property type="entry name" value="Immunoglobulins"/>
    <property type="match status" value="2"/>
</dbReference>
<dbReference type="Pfam" id="PF07679">
    <property type="entry name" value="I-set"/>
    <property type="match status" value="1"/>
</dbReference>
<keyword evidence="18" id="KW-0393">Immunoglobulin domain</keyword>
<dbReference type="GO" id="GO:0005524">
    <property type="term" value="F:ATP binding"/>
    <property type="evidence" value="ECO:0007669"/>
    <property type="project" value="UniProtKB-UniRule"/>
</dbReference>
<dbReference type="SMART" id="SM00409">
    <property type="entry name" value="IG"/>
    <property type="match status" value="2"/>
</dbReference>
<keyword evidence="8" id="KW-0677">Repeat</keyword>
<evidence type="ECO:0000256" key="6">
    <source>
        <dbReference type="ARBA" id="ARBA00022692"/>
    </source>
</evidence>
<evidence type="ECO:0000256" key="19">
    <source>
        <dbReference type="ARBA" id="ARBA00051243"/>
    </source>
</evidence>
<dbReference type="PROSITE" id="PS50011">
    <property type="entry name" value="PROTEIN_KINASE_DOM"/>
    <property type="match status" value="1"/>
</dbReference>
<dbReference type="InterPro" id="IPR001245">
    <property type="entry name" value="Ser-Thr/Tyr_kinase_cat_dom"/>
</dbReference>
<dbReference type="EMBL" id="GDHF01021017">
    <property type="protein sequence ID" value="JAI31297.1"/>
    <property type="molecule type" value="Transcribed_RNA"/>
</dbReference>
<keyword evidence="16 25" id="KW-0675">Receptor</keyword>
<evidence type="ECO:0000256" key="2">
    <source>
        <dbReference type="ARBA" id="ARBA00011902"/>
    </source>
</evidence>
<dbReference type="GO" id="GO:0043235">
    <property type="term" value="C:receptor complex"/>
    <property type="evidence" value="ECO:0007669"/>
    <property type="project" value="TreeGrafter"/>
</dbReference>
<dbReference type="SUPFAM" id="SSF48726">
    <property type="entry name" value="Immunoglobulin"/>
    <property type="match status" value="2"/>
</dbReference>
<name>A0A0K8UXB1_BACLA</name>
<evidence type="ECO:0000256" key="13">
    <source>
        <dbReference type="ARBA" id="ARBA00023136"/>
    </source>
</evidence>
<evidence type="ECO:0000256" key="20">
    <source>
        <dbReference type="PROSITE-ProRule" id="PRU10141"/>
    </source>
</evidence>
<feature type="compositionally biased region" description="Acidic residues" evidence="21">
    <location>
        <begin position="170"/>
        <end position="179"/>
    </location>
</feature>
<dbReference type="GO" id="GO:0045887">
    <property type="term" value="P:positive regulation of synaptic assembly at neuromuscular junction"/>
    <property type="evidence" value="ECO:0007669"/>
    <property type="project" value="UniProtKB-ARBA"/>
</dbReference>
<keyword evidence="3" id="KW-0217">Developmental protein</keyword>
<evidence type="ECO:0000259" key="24">
    <source>
        <dbReference type="PROSITE" id="PS50835"/>
    </source>
</evidence>
<dbReference type="PANTHER" id="PTHR24416:SF550">
    <property type="entry name" value="FIBROBLAST GROWTH FACTOR RECEPTOR HOMOLOG 1-RELATED"/>
    <property type="match status" value="1"/>
</dbReference>
<dbReference type="GO" id="GO:0030030">
    <property type="term" value="P:cell projection organization"/>
    <property type="evidence" value="ECO:0007669"/>
    <property type="project" value="UniProtKB-ARBA"/>
</dbReference>
<feature type="transmembrane region" description="Helical" evidence="22">
    <location>
        <begin position="411"/>
        <end position="433"/>
    </location>
</feature>
<keyword evidence="12 22" id="KW-1133">Transmembrane helix</keyword>
<dbReference type="FunFam" id="2.60.40.10:FF:000016">
    <property type="entry name" value="Fibroblast growth factor receptor"/>
    <property type="match status" value="1"/>
</dbReference>
<dbReference type="SMART" id="SM00408">
    <property type="entry name" value="IGc2"/>
    <property type="match status" value="1"/>
</dbReference>
<keyword evidence="7" id="KW-0732">Signal</keyword>
<evidence type="ECO:0000256" key="15">
    <source>
        <dbReference type="ARBA" id="ARBA00023157"/>
    </source>
</evidence>
<dbReference type="GO" id="GO:0005886">
    <property type="term" value="C:plasma membrane"/>
    <property type="evidence" value="ECO:0007669"/>
    <property type="project" value="UniProtKB-ARBA"/>
</dbReference>
<comment type="catalytic activity">
    <reaction evidence="19">
        <text>L-tyrosyl-[protein] + ATP = O-phospho-L-tyrosyl-[protein] + ADP + H(+)</text>
        <dbReference type="Rhea" id="RHEA:10596"/>
        <dbReference type="Rhea" id="RHEA-COMP:10136"/>
        <dbReference type="Rhea" id="RHEA-COMP:20101"/>
        <dbReference type="ChEBI" id="CHEBI:15378"/>
        <dbReference type="ChEBI" id="CHEBI:30616"/>
        <dbReference type="ChEBI" id="CHEBI:46858"/>
        <dbReference type="ChEBI" id="CHEBI:61978"/>
        <dbReference type="ChEBI" id="CHEBI:456216"/>
        <dbReference type="EC" id="2.7.10.1"/>
    </reaction>
</comment>
<dbReference type="GO" id="GO:0001708">
    <property type="term" value="P:cell fate specification"/>
    <property type="evidence" value="ECO:0007669"/>
    <property type="project" value="UniProtKB-ARBA"/>
</dbReference>
<evidence type="ECO:0000256" key="7">
    <source>
        <dbReference type="ARBA" id="ARBA00022729"/>
    </source>
</evidence>
<dbReference type="SMART" id="SM00219">
    <property type="entry name" value="TyrKc"/>
    <property type="match status" value="1"/>
</dbReference>
<dbReference type="GO" id="GO:0048468">
    <property type="term" value="P:cell development"/>
    <property type="evidence" value="ECO:0007669"/>
    <property type="project" value="UniProtKB-ARBA"/>
</dbReference>
<dbReference type="EC" id="2.7.10.1" evidence="2"/>
<evidence type="ECO:0000256" key="4">
    <source>
        <dbReference type="ARBA" id="ARBA00022553"/>
    </source>
</evidence>
<evidence type="ECO:0000256" key="22">
    <source>
        <dbReference type="SAM" id="Phobius"/>
    </source>
</evidence>
<feature type="domain" description="Ig-like" evidence="24">
    <location>
        <begin position="206"/>
        <end position="296"/>
    </location>
</feature>
<evidence type="ECO:0000256" key="11">
    <source>
        <dbReference type="ARBA" id="ARBA00022840"/>
    </source>
</evidence>
<dbReference type="GO" id="GO:0008347">
    <property type="term" value="P:glial cell migration"/>
    <property type="evidence" value="ECO:0007669"/>
    <property type="project" value="UniProtKB-ARBA"/>
</dbReference>
<evidence type="ECO:0000259" key="23">
    <source>
        <dbReference type="PROSITE" id="PS50011"/>
    </source>
</evidence>
<feature type="region of interest" description="Disordered" evidence="21">
    <location>
        <begin position="808"/>
        <end position="829"/>
    </location>
</feature>
<dbReference type="InterPro" id="IPR008266">
    <property type="entry name" value="Tyr_kinase_AS"/>
</dbReference>
<dbReference type="GO" id="GO:0048513">
    <property type="term" value="P:animal organ development"/>
    <property type="evidence" value="ECO:0007669"/>
    <property type="project" value="UniProtKB-ARBA"/>
</dbReference>
<dbReference type="PROSITE" id="PS00109">
    <property type="entry name" value="PROTEIN_KINASE_TYR"/>
    <property type="match status" value="1"/>
</dbReference>
<proteinExistence type="predicted"/>
<accession>A0A0K8UXB1</accession>
<keyword evidence="15" id="KW-1015">Disulfide bond</keyword>
<dbReference type="InterPro" id="IPR050122">
    <property type="entry name" value="RTK"/>
</dbReference>
<evidence type="ECO:0000313" key="25">
    <source>
        <dbReference type="EMBL" id="JAI31297.1"/>
    </source>
</evidence>
<evidence type="ECO:0000256" key="3">
    <source>
        <dbReference type="ARBA" id="ARBA00022473"/>
    </source>
</evidence>
<feature type="region of interest" description="Disordered" evidence="21">
    <location>
        <begin position="158"/>
        <end position="208"/>
    </location>
</feature>
<evidence type="ECO:0000256" key="8">
    <source>
        <dbReference type="ARBA" id="ARBA00022737"/>
    </source>
</evidence>
<dbReference type="InterPro" id="IPR017441">
    <property type="entry name" value="Protein_kinase_ATP_BS"/>
</dbReference>
<feature type="compositionally biased region" description="Polar residues" evidence="21">
    <location>
        <begin position="180"/>
        <end position="195"/>
    </location>
</feature>
<sequence>MDATRDIATNAPTATTTTANTANTSTFQANCIATVRQSHSRRCWSKNMAATVIDVAETAASHKPQHSRINYKNRYPRQSGVATATCGRNATISSHLDTVGPTSTPTMGAISEVLKIICLSILLFCVLTTPLTVSARKPTSQELNDYDDAVFEVQKRSEQEFGTEMAVENGDIDNVDGDDSNGTPRNNTNATNTDGSETKSPTDFEPRFKNSKYLPNILSKPSGSYIQLSCPATGRPEPTITWTLNDTKISRHMGRVRKVKWGIHMADVVPEDSGIYKCRVCNYLGCIEHATKLIISDRVNHKPIILKAPMNLTLALNASGNMECVYLSDLHSKKTWTFTPCNKTACSANTTFLKNVEDVDILNFTNVTPENEGWYTCVEMNGLGQSHSSAYLRIQDPSVRAIAKSMHGYEIWGIVAVMVLLALVCIIFFVYVLRKVKHEKLLKQRIETVHQWTKKVIIYKPPSGDSSGSMDTMIMPVVKIEKQRTTVLQSSNSEPAPFNEYEFPLDSNWEIPRSQLILGATLGEGAFGRVVMAEVNNSIVAVKMVKEGHTDDDIASLVREMEVMKIIGKHINIINLLGCCSQSGPLYVIVEFAPHGNLKDFLNKNRPLAAGTLKDYGDQQHQLPLPKHHLTEKHLISFAFQIARGMEYLASRRCIHRDLAARNVLVSDDYVMKIADFGLARDIQDTDYYRKNTNGRLPIKWMAPESLRDKFYDSQSDVWSYGILLWEIMTFGAQPYPTIMSAEELYSYLMSGQRMDKPPKCSLNIYMLMRQCWHFDASARPTFAEIVENLDKLLLANEDYLDVAVANLETPPSSSDDESDVESLRYHYK</sequence>
<dbReference type="OrthoDB" id="5984265at2759"/>
<dbReference type="PRINTS" id="PR00109">
    <property type="entry name" value="TYRKINASE"/>
</dbReference>
<dbReference type="GO" id="GO:0001667">
    <property type="term" value="P:ameboidal-type cell migration"/>
    <property type="evidence" value="ECO:0007669"/>
    <property type="project" value="UniProtKB-ARBA"/>
</dbReference>
<dbReference type="InterPro" id="IPR003599">
    <property type="entry name" value="Ig_sub"/>
</dbReference>
<feature type="compositionally biased region" description="Basic and acidic residues" evidence="21">
    <location>
        <begin position="196"/>
        <end position="208"/>
    </location>
</feature>
<keyword evidence="11 20" id="KW-0067">ATP-binding</keyword>